<keyword evidence="1" id="KW-0472">Membrane</keyword>
<evidence type="ECO:0000256" key="1">
    <source>
        <dbReference type="SAM" id="Phobius"/>
    </source>
</evidence>
<gene>
    <name evidence="2" type="ORF">LSINAPIS_LOCUS5350</name>
</gene>
<protein>
    <submittedName>
        <fullName evidence="2">Uncharacterized protein</fullName>
    </submittedName>
</protein>
<evidence type="ECO:0000313" key="2">
    <source>
        <dbReference type="EMBL" id="VVC93078.1"/>
    </source>
</evidence>
<dbReference type="AlphaFoldDB" id="A0A5E4Q7A4"/>
<keyword evidence="1" id="KW-1133">Transmembrane helix</keyword>
<organism evidence="2 3">
    <name type="scientific">Leptidea sinapis</name>
    <dbReference type="NCBI Taxonomy" id="189913"/>
    <lineage>
        <taxon>Eukaryota</taxon>
        <taxon>Metazoa</taxon>
        <taxon>Ecdysozoa</taxon>
        <taxon>Arthropoda</taxon>
        <taxon>Hexapoda</taxon>
        <taxon>Insecta</taxon>
        <taxon>Pterygota</taxon>
        <taxon>Neoptera</taxon>
        <taxon>Endopterygota</taxon>
        <taxon>Lepidoptera</taxon>
        <taxon>Glossata</taxon>
        <taxon>Ditrysia</taxon>
        <taxon>Papilionoidea</taxon>
        <taxon>Pieridae</taxon>
        <taxon>Dismorphiinae</taxon>
        <taxon>Leptidea</taxon>
    </lineage>
</organism>
<sequence length="117" mass="13354">MSVVAVLEACLNQTIHHEYGVQIKVTNVYYCHSSDITTEVEVDVDDWLFGGAVFLIILLNAFGTFYDFNLQSKTKAIGNPYILSFSIFQSWNRLTVSEHKDSRFTKFKALVMVFCDV</sequence>
<proteinExistence type="predicted"/>
<evidence type="ECO:0000313" key="3">
    <source>
        <dbReference type="Proteomes" id="UP000324832"/>
    </source>
</evidence>
<reference evidence="2 3" key="1">
    <citation type="submission" date="2017-07" db="EMBL/GenBank/DDBJ databases">
        <authorList>
            <person name="Talla V."/>
            <person name="Backstrom N."/>
        </authorList>
    </citation>
    <scope>NUCLEOTIDE SEQUENCE [LARGE SCALE GENOMIC DNA]</scope>
</reference>
<dbReference type="Proteomes" id="UP000324832">
    <property type="component" value="Unassembled WGS sequence"/>
</dbReference>
<keyword evidence="3" id="KW-1185">Reference proteome</keyword>
<name>A0A5E4Q7A4_9NEOP</name>
<keyword evidence="1" id="KW-0812">Transmembrane</keyword>
<dbReference type="EMBL" id="FZQP02001515">
    <property type="protein sequence ID" value="VVC93078.1"/>
    <property type="molecule type" value="Genomic_DNA"/>
</dbReference>
<accession>A0A5E4Q7A4</accession>
<feature type="transmembrane region" description="Helical" evidence="1">
    <location>
        <begin position="47"/>
        <end position="66"/>
    </location>
</feature>